<name>A0A9D4DII3_DREPO</name>
<comment type="caution">
    <text evidence="2">The sequence shown here is derived from an EMBL/GenBank/DDBJ whole genome shotgun (WGS) entry which is preliminary data.</text>
</comment>
<evidence type="ECO:0000313" key="2">
    <source>
        <dbReference type="EMBL" id="KAH3749030.1"/>
    </source>
</evidence>
<evidence type="ECO:0000256" key="1">
    <source>
        <dbReference type="SAM" id="MobiDB-lite"/>
    </source>
</evidence>
<dbReference type="EMBL" id="JAIWYP010000010">
    <property type="protein sequence ID" value="KAH3749030.1"/>
    <property type="molecule type" value="Genomic_DNA"/>
</dbReference>
<keyword evidence="3" id="KW-1185">Reference proteome</keyword>
<feature type="region of interest" description="Disordered" evidence="1">
    <location>
        <begin position="12"/>
        <end position="37"/>
    </location>
</feature>
<gene>
    <name evidence="2" type="ORF">DPMN_183520</name>
</gene>
<organism evidence="2 3">
    <name type="scientific">Dreissena polymorpha</name>
    <name type="common">Zebra mussel</name>
    <name type="synonym">Mytilus polymorpha</name>
    <dbReference type="NCBI Taxonomy" id="45954"/>
    <lineage>
        <taxon>Eukaryota</taxon>
        <taxon>Metazoa</taxon>
        <taxon>Spiralia</taxon>
        <taxon>Lophotrochozoa</taxon>
        <taxon>Mollusca</taxon>
        <taxon>Bivalvia</taxon>
        <taxon>Autobranchia</taxon>
        <taxon>Heteroconchia</taxon>
        <taxon>Euheterodonta</taxon>
        <taxon>Imparidentia</taxon>
        <taxon>Neoheterodontei</taxon>
        <taxon>Myida</taxon>
        <taxon>Dreissenoidea</taxon>
        <taxon>Dreissenidae</taxon>
        <taxon>Dreissena</taxon>
    </lineage>
</organism>
<reference evidence="2" key="1">
    <citation type="journal article" date="2019" name="bioRxiv">
        <title>The Genome of the Zebra Mussel, Dreissena polymorpha: A Resource for Invasive Species Research.</title>
        <authorList>
            <person name="McCartney M.A."/>
            <person name="Auch B."/>
            <person name="Kono T."/>
            <person name="Mallez S."/>
            <person name="Zhang Y."/>
            <person name="Obille A."/>
            <person name="Becker A."/>
            <person name="Abrahante J.E."/>
            <person name="Garbe J."/>
            <person name="Badalamenti J.P."/>
            <person name="Herman A."/>
            <person name="Mangelson H."/>
            <person name="Liachko I."/>
            <person name="Sullivan S."/>
            <person name="Sone E.D."/>
            <person name="Koren S."/>
            <person name="Silverstein K.A.T."/>
            <person name="Beckman K.B."/>
            <person name="Gohl D.M."/>
        </authorList>
    </citation>
    <scope>NUCLEOTIDE SEQUENCE</scope>
    <source>
        <strain evidence="2">Duluth1</strain>
        <tissue evidence="2">Whole animal</tissue>
    </source>
</reference>
<proteinExistence type="predicted"/>
<protein>
    <submittedName>
        <fullName evidence="2">Uncharacterized protein</fullName>
    </submittedName>
</protein>
<feature type="compositionally biased region" description="Basic residues" evidence="1">
    <location>
        <begin position="28"/>
        <end position="37"/>
    </location>
</feature>
<sequence>MLEGSLSGMVIVGRKKNGFTTSPEDGRRHRSRQRRGRAWQIHRPGFRGDGTMEIMEMSKVGGTQYAQRAEETVLGFGSTTFGV</sequence>
<dbReference type="Proteomes" id="UP000828390">
    <property type="component" value="Unassembled WGS sequence"/>
</dbReference>
<evidence type="ECO:0000313" key="3">
    <source>
        <dbReference type="Proteomes" id="UP000828390"/>
    </source>
</evidence>
<accession>A0A9D4DII3</accession>
<reference evidence="2" key="2">
    <citation type="submission" date="2020-11" db="EMBL/GenBank/DDBJ databases">
        <authorList>
            <person name="McCartney M.A."/>
            <person name="Auch B."/>
            <person name="Kono T."/>
            <person name="Mallez S."/>
            <person name="Becker A."/>
            <person name="Gohl D.M."/>
            <person name="Silverstein K.A.T."/>
            <person name="Koren S."/>
            <person name="Bechman K.B."/>
            <person name="Herman A."/>
            <person name="Abrahante J.E."/>
            <person name="Garbe J."/>
        </authorList>
    </citation>
    <scope>NUCLEOTIDE SEQUENCE</scope>
    <source>
        <strain evidence="2">Duluth1</strain>
        <tissue evidence="2">Whole animal</tissue>
    </source>
</reference>
<dbReference type="AlphaFoldDB" id="A0A9D4DII3"/>